<proteinExistence type="predicted"/>
<gene>
    <name evidence="1" type="ORF">FSB_LOCUS14168</name>
</gene>
<organism evidence="1">
    <name type="scientific">Fagus sylvatica</name>
    <name type="common">Beechnut</name>
    <dbReference type="NCBI Taxonomy" id="28930"/>
    <lineage>
        <taxon>Eukaryota</taxon>
        <taxon>Viridiplantae</taxon>
        <taxon>Streptophyta</taxon>
        <taxon>Embryophyta</taxon>
        <taxon>Tracheophyta</taxon>
        <taxon>Spermatophyta</taxon>
        <taxon>Magnoliopsida</taxon>
        <taxon>eudicotyledons</taxon>
        <taxon>Gunneridae</taxon>
        <taxon>Pentapetalae</taxon>
        <taxon>rosids</taxon>
        <taxon>fabids</taxon>
        <taxon>Fagales</taxon>
        <taxon>Fagaceae</taxon>
        <taxon>Fagus</taxon>
    </lineage>
</organism>
<name>A0A2N9F5R5_FAGSY</name>
<sequence length="112" mass="12636">MDVMNQQVVNLRRSFAAFEMNNSGLWECFYSSLPKTQLPLVSTMYLAFVVDAADCNFVGSQGSMDLGSVNFPINSQTEKRGAVMLEYDLMDYAKSYDLLMNEVYHSNACSKM</sequence>
<protein>
    <submittedName>
        <fullName evidence="1">Uncharacterized protein</fullName>
    </submittedName>
</protein>
<dbReference type="AlphaFoldDB" id="A0A2N9F5R5"/>
<dbReference type="EMBL" id="OIVN01000841">
    <property type="protein sequence ID" value="SPC86286.1"/>
    <property type="molecule type" value="Genomic_DNA"/>
</dbReference>
<evidence type="ECO:0000313" key="1">
    <source>
        <dbReference type="EMBL" id="SPC86286.1"/>
    </source>
</evidence>
<reference evidence="1" key="1">
    <citation type="submission" date="2018-02" db="EMBL/GenBank/DDBJ databases">
        <authorList>
            <person name="Cohen D.B."/>
            <person name="Kent A.D."/>
        </authorList>
    </citation>
    <scope>NUCLEOTIDE SEQUENCE</scope>
</reference>
<accession>A0A2N9F5R5</accession>